<keyword evidence="2" id="KW-1185">Reference proteome</keyword>
<dbReference type="AlphaFoldDB" id="A0A915KT50"/>
<protein>
    <submittedName>
        <fullName evidence="3">Uncharacterized protein</fullName>
    </submittedName>
</protein>
<evidence type="ECO:0000313" key="2">
    <source>
        <dbReference type="Proteomes" id="UP000887565"/>
    </source>
</evidence>
<sequence length="224" mass="25053">MEAREALEQLSTTTGRIINNVPTVQTIDQIIGVVSDQFQAQQLCDRCGIQERRKSTNACFAALAEQMQQLISMTVATACNPSTPRPPPVTLQFHGEETCDIYILNKTLGETEPAQVFARPPVDVKPKAPSTDTLHNNEFSHTPRGEEEASCSAPQRRPQPAANPFGFSDYPPEDYFDHLQPQYKLPRTSHCENDSRIKTIIDNMHPLIITEPQQTNASYASLFR</sequence>
<feature type="compositionally biased region" description="Low complexity" evidence="1">
    <location>
        <begin position="153"/>
        <end position="162"/>
    </location>
</feature>
<dbReference type="WBParaSite" id="nRc.2.0.1.t41938-RA">
    <property type="protein sequence ID" value="nRc.2.0.1.t41938-RA"/>
    <property type="gene ID" value="nRc.2.0.1.g41938"/>
</dbReference>
<reference evidence="3" key="1">
    <citation type="submission" date="2022-11" db="UniProtKB">
        <authorList>
            <consortium name="WormBaseParasite"/>
        </authorList>
    </citation>
    <scope>IDENTIFICATION</scope>
</reference>
<accession>A0A915KT50</accession>
<evidence type="ECO:0000313" key="3">
    <source>
        <dbReference type="WBParaSite" id="nRc.2.0.1.t41938-RA"/>
    </source>
</evidence>
<name>A0A915KT50_ROMCU</name>
<feature type="region of interest" description="Disordered" evidence="1">
    <location>
        <begin position="121"/>
        <end position="173"/>
    </location>
</feature>
<organism evidence="2 3">
    <name type="scientific">Romanomermis culicivorax</name>
    <name type="common">Nematode worm</name>
    <dbReference type="NCBI Taxonomy" id="13658"/>
    <lineage>
        <taxon>Eukaryota</taxon>
        <taxon>Metazoa</taxon>
        <taxon>Ecdysozoa</taxon>
        <taxon>Nematoda</taxon>
        <taxon>Enoplea</taxon>
        <taxon>Dorylaimia</taxon>
        <taxon>Mermithida</taxon>
        <taxon>Mermithoidea</taxon>
        <taxon>Mermithidae</taxon>
        <taxon>Romanomermis</taxon>
    </lineage>
</organism>
<feature type="compositionally biased region" description="Polar residues" evidence="1">
    <location>
        <begin position="130"/>
        <end position="140"/>
    </location>
</feature>
<dbReference type="Proteomes" id="UP000887565">
    <property type="component" value="Unplaced"/>
</dbReference>
<proteinExistence type="predicted"/>
<evidence type="ECO:0000256" key="1">
    <source>
        <dbReference type="SAM" id="MobiDB-lite"/>
    </source>
</evidence>